<comment type="cofactor">
    <cofactor evidence="1">
        <name>dipyrromethane</name>
        <dbReference type="ChEBI" id="CHEBI:60342"/>
    </cofactor>
</comment>
<dbReference type="SUPFAM" id="SSF54782">
    <property type="entry name" value="Porphobilinogen deaminase (hydroxymethylbilane synthase), C-terminal domain"/>
    <property type="match status" value="1"/>
</dbReference>
<comment type="caution">
    <text evidence="12">The sequence shown here is derived from an EMBL/GenBank/DDBJ whole genome shotgun (WGS) entry which is preliminary data.</text>
</comment>
<comment type="function">
    <text evidence="2">Tetrapolymerization of the monopyrrole PBG into the hydroxymethylbilane pre-uroporphyrinogen in several discrete steps.</text>
</comment>
<dbReference type="PROSITE" id="PS00533">
    <property type="entry name" value="PORPHOBILINOGEN_DEAM"/>
    <property type="match status" value="1"/>
</dbReference>
<dbReference type="GO" id="GO:0005737">
    <property type="term" value="C:cytoplasm"/>
    <property type="evidence" value="ECO:0007669"/>
    <property type="project" value="UniProtKB-UniRule"/>
</dbReference>
<dbReference type="Pfam" id="PF01379">
    <property type="entry name" value="Porphobil_deam"/>
    <property type="match status" value="1"/>
</dbReference>
<proteinExistence type="inferred from homology"/>
<dbReference type="PANTHER" id="PTHR11557:SF0">
    <property type="entry name" value="PORPHOBILINOGEN DEAMINASE"/>
    <property type="match status" value="1"/>
</dbReference>
<evidence type="ECO:0000256" key="7">
    <source>
        <dbReference type="ARBA" id="ARBA00023244"/>
    </source>
</evidence>
<evidence type="ECO:0000259" key="10">
    <source>
        <dbReference type="Pfam" id="PF01379"/>
    </source>
</evidence>
<keyword evidence="13" id="KW-1185">Reference proteome</keyword>
<dbReference type="Gene3D" id="3.30.160.40">
    <property type="entry name" value="Porphobilinogen deaminase, C-terminal domain"/>
    <property type="match status" value="1"/>
</dbReference>
<evidence type="ECO:0000313" key="12">
    <source>
        <dbReference type="EMBL" id="MBB5597205.1"/>
    </source>
</evidence>
<dbReference type="InterPro" id="IPR036803">
    <property type="entry name" value="Porphobilinogen_deaminase_C_sf"/>
</dbReference>
<comment type="subunit">
    <text evidence="4">Monomer.</text>
</comment>
<dbReference type="AlphaFoldDB" id="A0A7W8Y9M2"/>
<dbReference type="InterPro" id="IPR000860">
    <property type="entry name" value="HemC"/>
</dbReference>
<dbReference type="InterPro" id="IPR022418">
    <property type="entry name" value="Porphobilinogen_deaminase_C"/>
</dbReference>
<organism evidence="12 13">
    <name type="scientific">Neomicrococcus lactis</name>
    <dbReference type="NCBI Taxonomy" id="732241"/>
    <lineage>
        <taxon>Bacteria</taxon>
        <taxon>Bacillati</taxon>
        <taxon>Actinomycetota</taxon>
        <taxon>Actinomycetes</taxon>
        <taxon>Micrococcales</taxon>
        <taxon>Micrococcaceae</taxon>
        <taxon>Neomicrococcus</taxon>
    </lineage>
</organism>
<dbReference type="InterPro" id="IPR022419">
    <property type="entry name" value="Porphobilin_deaminase_cofac_BS"/>
</dbReference>
<dbReference type="FunFam" id="3.40.190.10:FF:000005">
    <property type="entry name" value="Porphobilinogen deaminase"/>
    <property type="match status" value="1"/>
</dbReference>
<keyword evidence="6 12" id="KW-0808">Transferase</keyword>
<dbReference type="GO" id="GO:0006783">
    <property type="term" value="P:heme biosynthetic process"/>
    <property type="evidence" value="ECO:0007669"/>
    <property type="project" value="TreeGrafter"/>
</dbReference>
<feature type="domain" description="Porphobilinogen deaminase N-terminal" evidence="10">
    <location>
        <begin position="15"/>
        <end position="228"/>
    </location>
</feature>
<dbReference type="GO" id="GO:0004418">
    <property type="term" value="F:hydroxymethylbilane synthase activity"/>
    <property type="evidence" value="ECO:0007669"/>
    <property type="project" value="UniProtKB-UniRule"/>
</dbReference>
<reference evidence="12 13" key="1">
    <citation type="submission" date="2020-08" db="EMBL/GenBank/DDBJ databases">
        <title>Sequencing the genomes of 1000 actinobacteria strains.</title>
        <authorList>
            <person name="Klenk H.-P."/>
        </authorList>
    </citation>
    <scope>NUCLEOTIDE SEQUENCE [LARGE SCALE GENOMIC DNA]</scope>
    <source>
        <strain evidence="12 13">DSM 23694</strain>
    </source>
</reference>
<protein>
    <recommendedName>
        <fullName evidence="5 9">Hydroxymethylbilane synthase</fullName>
        <ecNumber evidence="5 9">2.5.1.61</ecNumber>
    </recommendedName>
</protein>
<dbReference type="PANTHER" id="PTHR11557">
    <property type="entry name" value="PORPHOBILINOGEN DEAMINASE"/>
    <property type="match status" value="1"/>
</dbReference>
<feature type="domain" description="Porphobilinogen deaminase C-terminal" evidence="11">
    <location>
        <begin position="253"/>
        <end position="334"/>
    </location>
</feature>
<evidence type="ECO:0000256" key="4">
    <source>
        <dbReference type="ARBA" id="ARBA00011245"/>
    </source>
</evidence>
<accession>A0A7W8Y9M2</accession>
<evidence type="ECO:0000256" key="1">
    <source>
        <dbReference type="ARBA" id="ARBA00001916"/>
    </source>
</evidence>
<dbReference type="InterPro" id="IPR022417">
    <property type="entry name" value="Porphobilin_deaminase_N"/>
</dbReference>
<comment type="similarity">
    <text evidence="3">Belongs to the HMBS family.</text>
</comment>
<evidence type="ECO:0000256" key="6">
    <source>
        <dbReference type="ARBA" id="ARBA00022679"/>
    </source>
</evidence>
<name>A0A7W8Y9M2_9MICC</name>
<gene>
    <name evidence="12" type="ORF">BKA12_000285</name>
</gene>
<dbReference type="SUPFAM" id="SSF53850">
    <property type="entry name" value="Periplasmic binding protein-like II"/>
    <property type="match status" value="1"/>
</dbReference>
<evidence type="ECO:0000313" key="13">
    <source>
        <dbReference type="Proteomes" id="UP000523863"/>
    </source>
</evidence>
<evidence type="ECO:0000256" key="2">
    <source>
        <dbReference type="ARBA" id="ARBA00002869"/>
    </source>
</evidence>
<dbReference type="EMBL" id="JACHBL010000001">
    <property type="protein sequence ID" value="MBB5597205.1"/>
    <property type="molecule type" value="Genomic_DNA"/>
</dbReference>
<dbReference type="Pfam" id="PF03900">
    <property type="entry name" value="Porphobil_deamC"/>
    <property type="match status" value="1"/>
</dbReference>
<comment type="catalytic activity">
    <reaction evidence="8">
        <text>4 porphobilinogen + H2O = hydroxymethylbilane + 4 NH4(+)</text>
        <dbReference type="Rhea" id="RHEA:13185"/>
        <dbReference type="ChEBI" id="CHEBI:15377"/>
        <dbReference type="ChEBI" id="CHEBI:28938"/>
        <dbReference type="ChEBI" id="CHEBI:57845"/>
        <dbReference type="ChEBI" id="CHEBI:58126"/>
        <dbReference type="EC" id="2.5.1.61"/>
    </reaction>
</comment>
<evidence type="ECO:0000259" key="11">
    <source>
        <dbReference type="Pfam" id="PF03900"/>
    </source>
</evidence>
<keyword evidence="7" id="KW-0627">Porphyrin biosynthesis</keyword>
<evidence type="ECO:0000256" key="9">
    <source>
        <dbReference type="NCBIfam" id="TIGR00212"/>
    </source>
</evidence>
<dbReference type="PRINTS" id="PR00151">
    <property type="entry name" value="PORPHBDMNASE"/>
</dbReference>
<sequence length="346" mass="35547">MTTSSTDPGMPRTQFRVGTRGSALAVTQSTATAELISGASSLGFELVQVKTEGDIVIGPLAQLGGTGVFAAALRVSLLEGKCDLAVHSLKDLPTAQPEGLVIATVPARADVRDALCARDGLTLDNLPTNAKVGTGSPRRAAQLLVARPDLQIVDIRGNVPTRLARVFGEDQSLVDVGVGGELRSDLDAVVLATAGLERLGLERFITERLDPSIVLPAPGQGALAIECCPETAMSGDTLSGALSTVEDQAARWEVTAERALLGYLEAGCAAPIGALGRFSLGSEESSVSVAGVLTLEAVACAPDGSKMMRRRTQKTVTSLADARALGVALAEELLANGAAELAGLKK</sequence>
<evidence type="ECO:0000256" key="8">
    <source>
        <dbReference type="ARBA" id="ARBA00048169"/>
    </source>
</evidence>
<evidence type="ECO:0000256" key="5">
    <source>
        <dbReference type="ARBA" id="ARBA00012655"/>
    </source>
</evidence>
<dbReference type="Proteomes" id="UP000523863">
    <property type="component" value="Unassembled WGS sequence"/>
</dbReference>
<dbReference type="NCBIfam" id="TIGR00212">
    <property type="entry name" value="hemC"/>
    <property type="match status" value="1"/>
</dbReference>
<dbReference type="PIRSF" id="PIRSF001438">
    <property type="entry name" value="4pyrrol_synth_OHMeBilane_synth"/>
    <property type="match status" value="1"/>
</dbReference>
<dbReference type="Gene3D" id="3.40.190.10">
    <property type="entry name" value="Periplasmic binding protein-like II"/>
    <property type="match status" value="2"/>
</dbReference>
<dbReference type="EC" id="2.5.1.61" evidence="5 9"/>
<evidence type="ECO:0000256" key="3">
    <source>
        <dbReference type="ARBA" id="ARBA00005638"/>
    </source>
</evidence>